<evidence type="ECO:0000313" key="1">
    <source>
        <dbReference type="EMBL" id="MBB3994993.1"/>
    </source>
</evidence>
<comment type="caution">
    <text evidence="1">The sequence shown here is derived from an EMBL/GenBank/DDBJ whole genome shotgun (WGS) entry which is preliminary data.</text>
</comment>
<protein>
    <recommendedName>
        <fullName evidence="3">TnsA endonuclease N terminal</fullName>
    </recommendedName>
</protein>
<evidence type="ECO:0008006" key="3">
    <source>
        <dbReference type="Google" id="ProtNLM"/>
    </source>
</evidence>
<evidence type="ECO:0000313" key="2">
    <source>
        <dbReference type="Proteomes" id="UP000530268"/>
    </source>
</evidence>
<gene>
    <name evidence="1" type="ORF">GGR95_002643</name>
</gene>
<dbReference type="EMBL" id="JACIEI010000010">
    <property type="protein sequence ID" value="MBB3994993.1"/>
    <property type="molecule type" value="Genomic_DNA"/>
</dbReference>
<keyword evidence="2" id="KW-1185">Reference proteome</keyword>
<organism evidence="1 2">
    <name type="scientific">Sulfitobacter undariae</name>
    <dbReference type="NCBI Taxonomy" id="1563671"/>
    <lineage>
        <taxon>Bacteria</taxon>
        <taxon>Pseudomonadati</taxon>
        <taxon>Pseudomonadota</taxon>
        <taxon>Alphaproteobacteria</taxon>
        <taxon>Rhodobacterales</taxon>
        <taxon>Roseobacteraceae</taxon>
        <taxon>Sulfitobacter</taxon>
    </lineage>
</organism>
<dbReference type="AlphaFoldDB" id="A0A7W6EB64"/>
<sequence>MPIPKRKYVETADTVIDNDTWNHSIPKLPRVSPISLGDIKDVLPFDGVRNPSSRSNTSQKVFLTYRTAANDWKPKIGIAESAAEAAAGLEAVMSSSIYDVAFQPSTVQFCDEDGVKRSYTHDLLVTFRNGHRRLIFVRNEASLQKPRTQRQINAIVAATPKGAADDMIVVNANDYSRQRRDNLMRMHHFVFHPDAEADEVLLETARSLNSFYFMKDLFPHTPISMPRAFAACYRLIARGDLCANLDHVLWENSRIEVAA</sequence>
<dbReference type="RefSeq" id="WP_184566523.1">
    <property type="nucleotide sequence ID" value="NZ_JACIEI010000010.1"/>
</dbReference>
<name>A0A7W6EB64_9RHOB</name>
<proteinExistence type="predicted"/>
<reference evidence="1 2" key="1">
    <citation type="submission" date="2020-08" db="EMBL/GenBank/DDBJ databases">
        <title>Genomic Encyclopedia of Type Strains, Phase IV (KMG-IV): sequencing the most valuable type-strain genomes for metagenomic binning, comparative biology and taxonomic classification.</title>
        <authorList>
            <person name="Goeker M."/>
        </authorList>
    </citation>
    <scope>NUCLEOTIDE SEQUENCE [LARGE SCALE GENOMIC DNA]</scope>
    <source>
        <strain evidence="1 2">DSM 102234</strain>
    </source>
</reference>
<dbReference type="Proteomes" id="UP000530268">
    <property type="component" value="Unassembled WGS sequence"/>
</dbReference>
<accession>A0A7W6EB64</accession>